<feature type="region of interest" description="Disordered" evidence="1">
    <location>
        <begin position="405"/>
        <end position="426"/>
    </location>
</feature>
<proteinExistence type="predicted"/>
<evidence type="ECO:0000313" key="3">
    <source>
        <dbReference type="Proteomes" id="UP000007148"/>
    </source>
</evidence>
<protein>
    <submittedName>
        <fullName evidence="2">Uncharacterized protein</fullName>
    </submittedName>
</protein>
<dbReference type="AlphaFoldDB" id="G4TPQ0"/>
<dbReference type="InParanoid" id="G4TPQ0"/>
<dbReference type="EMBL" id="CAFZ01000215">
    <property type="protein sequence ID" value="CCA73293.1"/>
    <property type="molecule type" value="Genomic_DNA"/>
</dbReference>
<comment type="caution">
    <text evidence="2">The sequence shown here is derived from an EMBL/GenBank/DDBJ whole genome shotgun (WGS) entry which is preliminary data.</text>
</comment>
<keyword evidence="3" id="KW-1185">Reference proteome</keyword>
<evidence type="ECO:0000313" key="2">
    <source>
        <dbReference type="EMBL" id="CCA73293.1"/>
    </source>
</evidence>
<dbReference type="Proteomes" id="UP000007148">
    <property type="component" value="Unassembled WGS sequence"/>
</dbReference>
<dbReference type="OrthoDB" id="3203590at2759"/>
<reference evidence="2 3" key="1">
    <citation type="journal article" date="2011" name="PLoS Pathog.">
        <title>Endophytic Life Strategies Decoded by Genome and Transcriptome Analyses of the Mutualistic Root Symbiont Piriformospora indica.</title>
        <authorList>
            <person name="Zuccaro A."/>
            <person name="Lahrmann U."/>
            <person name="Guldener U."/>
            <person name="Langen G."/>
            <person name="Pfiffi S."/>
            <person name="Biedenkopf D."/>
            <person name="Wong P."/>
            <person name="Samans B."/>
            <person name="Grimm C."/>
            <person name="Basiewicz M."/>
            <person name="Murat C."/>
            <person name="Martin F."/>
            <person name="Kogel K.H."/>
        </authorList>
    </citation>
    <scope>NUCLEOTIDE SEQUENCE [LARGE SCALE GENOMIC DNA]</scope>
    <source>
        <strain evidence="2 3">DSM 11827</strain>
    </source>
</reference>
<evidence type="ECO:0000256" key="1">
    <source>
        <dbReference type="SAM" id="MobiDB-lite"/>
    </source>
</evidence>
<sequence>MSLATFDNLPLELVYTILSHAAGHTLFQYLFLDIYAVQNTTNDALNQLCSFASVNKAWRTILLRVLGALLNMPTTQAYRSDSICRAVSSGVPSLNTAANHPTRQTSFRDIGHVLCQMHALLRTQLQHAIDMYRAEQESLHGMALLHTTAPTPGTTTPPLAFPPTAALVPSAQIAGSTHSFGLDTRQVPLTPLSMSLHPDFVAASSSSVSTPTISHVVTDRDFESTYCASPLFVAALQYTQGCLFTATTSRSSPSQRQDLSLSLTPGRLSSALELLDRMHSNKEIRPKEVASVVSNGMQLAADEVAQALQVCQWNDMLDRVFQQGERSDQLVEQIPSLFDAMESQAQSIKMLYLLRTGLFKTVQSIGRMAPISLPLDTPISSSTTLSPAHGVSVSYPSNSIVYPAYTSRPPSPTDNSGPAAKSGPVQWKQRATSLSVRWTGRVIEWSGF</sequence>
<gene>
    <name evidence="2" type="ORF">PIIN_07248</name>
</gene>
<name>G4TPQ0_SERID</name>
<organism evidence="2 3">
    <name type="scientific">Serendipita indica (strain DSM 11827)</name>
    <name type="common">Root endophyte fungus</name>
    <name type="synonym">Piriformospora indica</name>
    <dbReference type="NCBI Taxonomy" id="1109443"/>
    <lineage>
        <taxon>Eukaryota</taxon>
        <taxon>Fungi</taxon>
        <taxon>Dikarya</taxon>
        <taxon>Basidiomycota</taxon>
        <taxon>Agaricomycotina</taxon>
        <taxon>Agaricomycetes</taxon>
        <taxon>Sebacinales</taxon>
        <taxon>Serendipitaceae</taxon>
        <taxon>Serendipita</taxon>
    </lineage>
</organism>
<accession>G4TPQ0</accession>
<dbReference type="HOGENOM" id="CLU_611268_0_0_1"/>